<feature type="region of interest" description="Disordered" evidence="1">
    <location>
        <begin position="199"/>
        <end position="275"/>
    </location>
</feature>
<dbReference type="VEuPathDB" id="FungiDB:I7I51_00130"/>
<name>A0A8A1MEF7_AJECA</name>
<organism evidence="3 4">
    <name type="scientific">Ajellomyces capsulatus</name>
    <name type="common">Darling's disease fungus</name>
    <name type="synonym">Histoplasma capsulatum</name>
    <dbReference type="NCBI Taxonomy" id="5037"/>
    <lineage>
        <taxon>Eukaryota</taxon>
        <taxon>Fungi</taxon>
        <taxon>Dikarya</taxon>
        <taxon>Ascomycota</taxon>
        <taxon>Pezizomycotina</taxon>
        <taxon>Eurotiomycetes</taxon>
        <taxon>Eurotiomycetidae</taxon>
        <taxon>Onygenales</taxon>
        <taxon>Ajellomycetaceae</taxon>
        <taxon>Histoplasma</taxon>
    </lineage>
</organism>
<evidence type="ECO:0000256" key="2">
    <source>
        <dbReference type="SAM" id="SignalP"/>
    </source>
</evidence>
<accession>A0A8A1MEF7</accession>
<dbReference type="EMBL" id="CP069114">
    <property type="protein sequence ID" value="QSS63073.1"/>
    <property type="molecule type" value="Genomic_DNA"/>
</dbReference>
<feature type="compositionally biased region" description="Basic and acidic residues" evidence="1">
    <location>
        <begin position="246"/>
        <end position="261"/>
    </location>
</feature>
<reference evidence="3" key="1">
    <citation type="submission" date="2021-01" db="EMBL/GenBank/DDBJ databases">
        <title>Chromosome-level genome assembly of a human fungal pathogen reveals clustering of transcriptionally co-regulated genes.</title>
        <authorList>
            <person name="Voorhies M."/>
            <person name="Cohen S."/>
            <person name="Shea T.P."/>
            <person name="Petrus S."/>
            <person name="Munoz J.F."/>
            <person name="Poplawski S."/>
            <person name="Goldman W.E."/>
            <person name="Michael T."/>
            <person name="Cuomo C.A."/>
            <person name="Sil A."/>
            <person name="Beyhan S."/>
        </authorList>
    </citation>
    <scope>NUCLEOTIDE SEQUENCE</scope>
    <source>
        <strain evidence="3">WU24</strain>
    </source>
</reference>
<evidence type="ECO:0000313" key="3">
    <source>
        <dbReference type="EMBL" id="QSS63073.1"/>
    </source>
</evidence>
<dbReference type="OrthoDB" id="3945172at2759"/>
<evidence type="ECO:0000256" key="1">
    <source>
        <dbReference type="SAM" id="MobiDB-lite"/>
    </source>
</evidence>
<gene>
    <name evidence="3" type="ORF">I7I51_00130</name>
</gene>
<keyword evidence="2" id="KW-0732">Signal</keyword>
<sequence length="315" mass="34703">MAFLVWLGLGVLLAFERGDSGSEAPLLKSPICYLLQDTTAALRSSTSKDSLASLKLPKHVTLTDDWLSRTTEVSSGYDAEWLDHRNSVSYDISYAKSNPMACPKNKNLPREVRPSLNKVGKTGLRHSLLHGISQKSHQHAPPSRQLCPEFIHRLLIQNFKSFSVTGVMISRSGLLHTLRFAHLQSPLATAFSSGTRYAWTSSKGEGHSVDRSRRSDTTDPTTKGTAGGLKEKGEATKRKGNSKSNATEERNHEGSTKKAENDFPEAPRPIIGMSDERGKVKRDLSDICMFKRVLPPQVDIQVDIQAGKPCIIGRL</sequence>
<evidence type="ECO:0000313" key="4">
    <source>
        <dbReference type="Proteomes" id="UP000663671"/>
    </source>
</evidence>
<dbReference type="AlphaFoldDB" id="A0A8A1MEF7"/>
<proteinExistence type="predicted"/>
<protein>
    <submittedName>
        <fullName evidence="3">Uncharacterized protein</fullName>
    </submittedName>
</protein>
<feature type="compositionally biased region" description="Basic and acidic residues" evidence="1">
    <location>
        <begin position="204"/>
        <end position="217"/>
    </location>
</feature>
<feature type="chain" id="PRO_5034434018" evidence="2">
    <location>
        <begin position="19"/>
        <end position="315"/>
    </location>
</feature>
<dbReference type="Proteomes" id="UP000663671">
    <property type="component" value="Chromosome 1"/>
</dbReference>
<feature type="signal peptide" evidence="2">
    <location>
        <begin position="1"/>
        <end position="18"/>
    </location>
</feature>